<keyword evidence="2" id="KW-1185">Reference proteome</keyword>
<dbReference type="EMBL" id="JACIEH010000002">
    <property type="protein sequence ID" value="MBB4099198.1"/>
    <property type="molecule type" value="Genomic_DNA"/>
</dbReference>
<name>A0A7W6JTB6_9SPHN</name>
<dbReference type="AlphaFoldDB" id="A0A7W6JTB6"/>
<protein>
    <submittedName>
        <fullName evidence="1">Uncharacterized protein</fullName>
    </submittedName>
</protein>
<evidence type="ECO:0000313" key="2">
    <source>
        <dbReference type="Proteomes" id="UP000557392"/>
    </source>
</evidence>
<dbReference type="Proteomes" id="UP000557392">
    <property type="component" value="Unassembled WGS sequence"/>
</dbReference>
<sequence>MASREPGLLVENALAPGKWRFQLVVVDNEKNESEPVELVVEVVALRPIRPLRPVEPVVLTRPVTPVLRPR</sequence>
<gene>
    <name evidence="1" type="ORF">GGR46_002762</name>
</gene>
<organism evidence="1 2">
    <name type="scientific">Sphingomonas kyeonggiensis</name>
    <dbReference type="NCBI Taxonomy" id="1268553"/>
    <lineage>
        <taxon>Bacteria</taxon>
        <taxon>Pseudomonadati</taxon>
        <taxon>Pseudomonadota</taxon>
        <taxon>Alphaproteobacteria</taxon>
        <taxon>Sphingomonadales</taxon>
        <taxon>Sphingomonadaceae</taxon>
        <taxon>Sphingomonas</taxon>
    </lineage>
</organism>
<evidence type="ECO:0000313" key="1">
    <source>
        <dbReference type="EMBL" id="MBB4099198.1"/>
    </source>
</evidence>
<reference evidence="1 2" key="1">
    <citation type="submission" date="2020-08" db="EMBL/GenBank/DDBJ databases">
        <title>Genomic Encyclopedia of Type Strains, Phase IV (KMG-IV): sequencing the most valuable type-strain genomes for metagenomic binning, comparative biology and taxonomic classification.</title>
        <authorList>
            <person name="Goeker M."/>
        </authorList>
    </citation>
    <scope>NUCLEOTIDE SEQUENCE [LARGE SCALE GENOMIC DNA]</scope>
    <source>
        <strain evidence="1 2">DSM 101806</strain>
    </source>
</reference>
<comment type="caution">
    <text evidence="1">The sequence shown here is derived from an EMBL/GenBank/DDBJ whole genome shotgun (WGS) entry which is preliminary data.</text>
</comment>
<accession>A0A7W6JTB6</accession>
<proteinExistence type="predicted"/>